<dbReference type="Pfam" id="PF07980">
    <property type="entry name" value="SusD_RagB"/>
    <property type="match status" value="1"/>
</dbReference>
<evidence type="ECO:0000256" key="4">
    <source>
        <dbReference type="ARBA" id="ARBA00023136"/>
    </source>
</evidence>
<dbReference type="InterPro" id="IPR012944">
    <property type="entry name" value="SusD_RagB_dom"/>
</dbReference>
<dbReference type="Gene3D" id="1.25.40.390">
    <property type="match status" value="1"/>
</dbReference>
<evidence type="ECO:0000256" key="1">
    <source>
        <dbReference type="ARBA" id="ARBA00004442"/>
    </source>
</evidence>
<dbReference type="AlphaFoldDB" id="A0A1K1PYL7"/>
<evidence type="ECO:0000256" key="5">
    <source>
        <dbReference type="ARBA" id="ARBA00023237"/>
    </source>
</evidence>
<proteinExistence type="inferred from homology"/>
<evidence type="ECO:0000313" key="8">
    <source>
        <dbReference type="EMBL" id="SFW52735.1"/>
    </source>
</evidence>
<feature type="domain" description="SusD-like N-terminal" evidence="7">
    <location>
        <begin position="88"/>
        <end position="234"/>
    </location>
</feature>
<accession>A0A1K1PYL7</accession>
<comment type="subcellular location">
    <subcellularLocation>
        <location evidence="1">Cell outer membrane</location>
    </subcellularLocation>
</comment>
<dbReference type="RefSeq" id="WP_072360178.1">
    <property type="nucleotide sequence ID" value="NZ_CP139972.1"/>
</dbReference>
<dbReference type="Proteomes" id="UP000183788">
    <property type="component" value="Unassembled WGS sequence"/>
</dbReference>
<dbReference type="SUPFAM" id="SSF48452">
    <property type="entry name" value="TPR-like"/>
    <property type="match status" value="1"/>
</dbReference>
<dbReference type="OrthoDB" id="926893at2"/>
<organism evidence="8 9">
    <name type="scientific">Chitinophaga sancti</name>
    <dbReference type="NCBI Taxonomy" id="1004"/>
    <lineage>
        <taxon>Bacteria</taxon>
        <taxon>Pseudomonadati</taxon>
        <taxon>Bacteroidota</taxon>
        <taxon>Chitinophagia</taxon>
        <taxon>Chitinophagales</taxon>
        <taxon>Chitinophagaceae</taxon>
        <taxon>Chitinophaga</taxon>
    </lineage>
</organism>
<gene>
    <name evidence="8" type="ORF">SAMN05661012_02378</name>
</gene>
<dbReference type="InterPro" id="IPR033985">
    <property type="entry name" value="SusD-like_N"/>
</dbReference>
<feature type="domain" description="RagB/SusD" evidence="6">
    <location>
        <begin position="340"/>
        <end position="489"/>
    </location>
</feature>
<evidence type="ECO:0000256" key="3">
    <source>
        <dbReference type="ARBA" id="ARBA00022729"/>
    </source>
</evidence>
<dbReference type="EMBL" id="FPIZ01000006">
    <property type="protein sequence ID" value="SFW52735.1"/>
    <property type="molecule type" value="Genomic_DNA"/>
</dbReference>
<evidence type="ECO:0000256" key="2">
    <source>
        <dbReference type="ARBA" id="ARBA00006275"/>
    </source>
</evidence>
<evidence type="ECO:0000259" key="6">
    <source>
        <dbReference type="Pfam" id="PF07980"/>
    </source>
</evidence>
<sequence length="494" mass="54763">MKLTYIIGALLLCSACNKFLDKDPLSTATDQTTWKSEADANASVAACYSLLRSAFNASIQFYVYGDLPTDEFTPDFVLGGDGNVAYMNAAKVNWGVSVPVANVYDVRLKLRVYTNFYSAIAQSNRCLHFINTMPESVFKNSSRNKYLGEAYFTRAFAYFYMARVWGDVPLDTTYYADNSTAPQLARKPQAEVLAQCIADLDMARQFLAWKDASSSDRVVRGDKGAVFALLAHLYAWKGDYDKCNAACDSLIKSGSYSLLPAASYMNLYKGQSDESIFEISNNSTSESLLTASSITGYTVCAPYLKGITIPQWQFNNATIAGLYYAEGDTRYKQAFTIASSGSSDYFSCIKYAQVEYINNNTSYSIAKNNLLIFRLADIKLLKAEALAAKASPDEAGAITLVNEIRTRAGIPAYGSISGAALQDSIVAERGRELFLEGSRFYDFVRLARNTGHIKFPYINATEFAQGKYYWPLDPSLFLLNSKLTQTPYWQGKIQ</sequence>
<protein>
    <submittedName>
        <fullName evidence="8">Starch-binding associating with outer membrane</fullName>
    </submittedName>
</protein>
<dbReference type="InterPro" id="IPR011990">
    <property type="entry name" value="TPR-like_helical_dom_sf"/>
</dbReference>
<name>A0A1K1PYL7_9BACT</name>
<evidence type="ECO:0000313" key="9">
    <source>
        <dbReference type="Proteomes" id="UP000183788"/>
    </source>
</evidence>
<dbReference type="CDD" id="cd08977">
    <property type="entry name" value="SusD"/>
    <property type="match status" value="1"/>
</dbReference>
<evidence type="ECO:0000259" key="7">
    <source>
        <dbReference type="Pfam" id="PF14322"/>
    </source>
</evidence>
<keyword evidence="3" id="KW-0732">Signal</keyword>
<keyword evidence="4" id="KW-0472">Membrane</keyword>
<dbReference type="STRING" id="1004.SAMN05661012_02378"/>
<comment type="similarity">
    <text evidence="2">Belongs to the SusD family.</text>
</comment>
<dbReference type="Pfam" id="PF14322">
    <property type="entry name" value="SusD-like_3"/>
    <property type="match status" value="1"/>
</dbReference>
<dbReference type="GO" id="GO:0009279">
    <property type="term" value="C:cell outer membrane"/>
    <property type="evidence" value="ECO:0007669"/>
    <property type="project" value="UniProtKB-SubCell"/>
</dbReference>
<reference evidence="8 9" key="1">
    <citation type="submission" date="2016-11" db="EMBL/GenBank/DDBJ databases">
        <authorList>
            <person name="Jaros S."/>
            <person name="Januszkiewicz K."/>
            <person name="Wedrychowicz H."/>
        </authorList>
    </citation>
    <scope>NUCLEOTIDE SEQUENCE [LARGE SCALE GENOMIC DNA]</scope>
    <source>
        <strain evidence="8 9">DSM 784</strain>
    </source>
</reference>
<keyword evidence="5" id="KW-0998">Cell outer membrane</keyword>